<protein>
    <submittedName>
        <fullName evidence="2">Uncharacterized protein</fullName>
    </submittedName>
</protein>
<dbReference type="AlphaFoldDB" id="A0A5C8NRB5"/>
<feature type="transmembrane region" description="Helical" evidence="1">
    <location>
        <begin position="12"/>
        <end position="40"/>
    </location>
</feature>
<feature type="transmembrane region" description="Helical" evidence="1">
    <location>
        <begin position="61"/>
        <end position="86"/>
    </location>
</feature>
<keyword evidence="1" id="KW-1133">Transmembrane helix</keyword>
<proteinExistence type="predicted"/>
<keyword evidence="1" id="KW-0472">Membrane</keyword>
<gene>
    <name evidence="2" type="ORF">FHP08_16450</name>
</gene>
<feature type="transmembrane region" description="Helical" evidence="1">
    <location>
        <begin position="121"/>
        <end position="137"/>
    </location>
</feature>
<keyword evidence="3" id="KW-1185">Reference proteome</keyword>
<dbReference type="Proteomes" id="UP000321548">
    <property type="component" value="Unassembled WGS sequence"/>
</dbReference>
<evidence type="ECO:0000313" key="2">
    <source>
        <dbReference type="EMBL" id="TXL63882.1"/>
    </source>
</evidence>
<evidence type="ECO:0000256" key="1">
    <source>
        <dbReference type="SAM" id="Phobius"/>
    </source>
</evidence>
<name>A0A5C8NRB5_9BURK</name>
<evidence type="ECO:0000313" key="3">
    <source>
        <dbReference type="Proteomes" id="UP000321548"/>
    </source>
</evidence>
<feature type="transmembrane region" description="Helical" evidence="1">
    <location>
        <begin position="92"/>
        <end position="109"/>
    </location>
</feature>
<organism evidence="2 3">
    <name type="scientific">Zeimonas arvi</name>
    <dbReference type="NCBI Taxonomy" id="2498847"/>
    <lineage>
        <taxon>Bacteria</taxon>
        <taxon>Pseudomonadati</taxon>
        <taxon>Pseudomonadota</taxon>
        <taxon>Betaproteobacteria</taxon>
        <taxon>Burkholderiales</taxon>
        <taxon>Burkholderiaceae</taxon>
        <taxon>Zeimonas</taxon>
    </lineage>
</organism>
<reference evidence="2 3" key="1">
    <citation type="submission" date="2019-06" db="EMBL/GenBank/DDBJ databases">
        <title>Quisquiliibacterium sp. nov., isolated from a maize field.</title>
        <authorList>
            <person name="Lin S.-Y."/>
            <person name="Tsai C.-F."/>
            <person name="Young C.-C."/>
        </authorList>
    </citation>
    <scope>NUCLEOTIDE SEQUENCE [LARGE SCALE GENOMIC DNA]</scope>
    <source>
        <strain evidence="2 3">CC-CFT501</strain>
    </source>
</reference>
<comment type="caution">
    <text evidence="2">The sequence shown here is derived from an EMBL/GenBank/DDBJ whole genome shotgun (WGS) entry which is preliminary data.</text>
</comment>
<accession>A0A5C8NRB5</accession>
<keyword evidence="1" id="KW-0812">Transmembrane</keyword>
<sequence>MFKNTEGFLGLGAVGLLLVTGVVLRECTLLVAAAAAAYRLSLRRMDCSAPWDEWRAALRCLAIGAGGLLAAALLLVLITAGAVGVWRVDHGHPVLALGLMAFVAALIVGFQIDRDSRLREARHWTMLILVAVAGLWAATPGNAILPCAAAAGLAGWLAWASWRLTRREARELLEMGR</sequence>
<dbReference type="RefSeq" id="WP_147705576.1">
    <property type="nucleotide sequence ID" value="NZ_VDUY01000007.1"/>
</dbReference>
<dbReference type="EMBL" id="VDUY01000007">
    <property type="protein sequence ID" value="TXL63882.1"/>
    <property type="molecule type" value="Genomic_DNA"/>
</dbReference>